<proteinExistence type="predicted"/>
<accession>A0AAD9QUN0</accession>
<dbReference type="Proteomes" id="UP001249851">
    <property type="component" value="Unassembled WGS sequence"/>
</dbReference>
<name>A0AAD9QUN0_ACRCE</name>
<gene>
    <name evidence="1" type="ORF">P5673_008562</name>
</gene>
<dbReference type="AlphaFoldDB" id="A0AAD9QUN0"/>
<protein>
    <submittedName>
        <fullName evidence="1">Uncharacterized protein</fullName>
    </submittedName>
</protein>
<comment type="caution">
    <text evidence="1">The sequence shown here is derived from an EMBL/GenBank/DDBJ whole genome shotgun (WGS) entry which is preliminary data.</text>
</comment>
<sequence>MTALTKLCFQRSNLCFNVALCFRTRNYACPGWTMVFKGISGLETPPGSLYFSKFVSDEFEKKALDVTNDFRKHYRIARMTFHKGGSVRKTLTFDAQNSNFESWFAQGKLTKSPWSDLKTYKPIGSFSMNGHCHYTHICQNFHISKATVSGSPQCNEIFGWMFRGTYEFCDWERANLNKIVYCAQQTICHFQKQGEFRVRGFPMTYYRNRSHKICPGLHAIANIANL</sequence>
<keyword evidence="2" id="KW-1185">Reference proteome</keyword>
<organism evidence="1 2">
    <name type="scientific">Acropora cervicornis</name>
    <name type="common">Staghorn coral</name>
    <dbReference type="NCBI Taxonomy" id="6130"/>
    <lineage>
        <taxon>Eukaryota</taxon>
        <taxon>Metazoa</taxon>
        <taxon>Cnidaria</taxon>
        <taxon>Anthozoa</taxon>
        <taxon>Hexacorallia</taxon>
        <taxon>Scleractinia</taxon>
        <taxon>Astrocoeniina</taxon>
        <taxon>Acroporidae</taxon>
        <taxon>Acropora</taxon>
    </lineage>
</organism>
<dbReference type="EMBL" id="JARQWQ010000014">
    <property type="protein sequence ID" value="KAK2567705.1"/>
    <property type="molecule type" value="Genomic_DNA"/>
</dbReference>
<reference evidence="1" key="1">
    <citation type="journal article" date="2023" name="G3 (Bethesda)">
        <title>Whole genome assembly and annotation of the endangered Caribbean coral Acropora cervicornis.</title>
        <authorList>
            <person name="Selwyn J.D."/>
            <person name="Vollmer S.V."/>
        </authorList>
    </citation>
    <scope>NUCLEOTIDE SEQUENCE</scope>
    <source>
        <strain evidence="1">K2</strain>
    </source>
</reference>
<evidence type="ECO:0000313" key="1">
    <source>
        <dbReference type="EMBL" id="KAK2567705.1"/>
    </source>
</evidence>
<evidence type="ECO:0000313" key="2">
    <source>
        <dbReference type="Proteomes" id="UP001249851"/>
    </source>
</evidence>
<reference evidence="1" key="2">
    <citation type="journal article" date="2023" name="Science">
        <title>Genomic signatures of disease resistance in endangered staghorn corals.</title>
        <authorList>
            <person name="Vollmer S.V."/>
            <person name="Selwyn J.D."/>
            <person name="Despard B.A."/>
            <person name="Roesel C.L."/>
        </authorList>
    </citation>
    <scope>NUCLEOTIDE SEQUENCE</scope>
    <source>
        <strain evidence="1">K2</strain>
    </source>
</reference>